<dbReference type="EMBL" id="AP028219">
    <property type="protein sequence ID" value="BEI94784.1"/>
    <property type="molecule type" value="Genomic_DNA"/>
</dbReference>
<feature type="compositionally biased region" description="Basic residues" evidence="1">
    <location>
        <begin position="149"/>
        <end position="165"/>
    </location>
</feature>
<organism evidence="2 3">
    <name type="scientific">Cutaneotrichosporon cavernicola</name>
    <dbReference type="NCBI Taxonomy" id="279322"/>
    <lineage>
        <taxon>Eukaryota</taxon>
        <taxon>Fungi</taxon>
        <taxon>Dikarya</taxon>
        <taxon>Basidiomycota</taxon>
        <taxon>Agaricomycotina</taxon>
        <taxon>Tremellomycetes</taxon>
        <taxon>Trichosporonales</taxon>
        <taxon>Trichosporonaceae</taxon>
        <taxon>Cutaneotrichosporon</taxon>
    </lineage>
</organism>
<keyword evidence="3" id="KW-1185">Reference proteome</keyword>
<feature type="compositionally biased region" description="Polar residues" evidence="1">
    <location>
        <begin position="127"/>
        <end position="136"/>
    </location>
</feature>
<dbReference type="Proteomes" id="UP001233271">
    <property type="component" value="Chromosome 7b"/>
</dbReference>
<gene>
    <name evidence="2" type="ORF">CcaverHIS019_0703650</name>
</gene>
<sequence length="209" mass="23045">MFNSYDNFGVKNDFHARSQWRLNPGFNDGKHQHESDFDIADLGSGMTKMVNGIKDLTIKGTMCLSPRQKDTFQAEPWLPGPYESENDGGANHPNAALRNDTEHSSVTIPTSRSFHDGPANRTRSKTRMGSGNTADGSANSASLSNPPPVRRRKVLTGPNNRKRRSATVDNYGSNGGPSLRRRFPSSGERSCKEAVKAVTTRRSQRLKRA</sequence>
<dbReference type="KEGG" id="ccac:CcaHIS019_0703650"/>
<evidence type="ECO:0000256" key="1">
    <source>
        <dbReference type="SAM" id="MobiDB-lite"/>
    </source>
</evidence>
<name>A0AA48QYK7_9TREE</name>
<protein>
    <submittedName>
        <fullName evidence="2">Uncharacterized protein</fullName>
    </submittedName>
</protein>
<evidence type="ECO:0000313" key="2">
    <source>
        <dbReference type="EMBL" id="BEI94784.1"/>
    </source>
</evidence>
<feature type="region of interest" description="Disordered" evidence="1">
    <location>
        <begin position="72"/>
        <end position="209"/>
    </location>
</feature>
<dbReference type="GeneID" id="85498654"/>
<proteinExistence type="predicted"/>
<reference evidence="2" key="1">
    <citation type="journal article" date="2023" name="BMC Genomics">
        <title>Chromosome-level genome assemblies of Cutaneotrichosporon spp. (Trichosporonales, Basidiomycota) reveal imbalanced evolution between nucleotide sequences and chromosome synteny.</title>
        <authorList>
            <person name="Kobayashi Y."/>
            <person name="Kayamori A."/>
            <person name="Aoki K."/>
            <person name="Shiwa Y."/>
            <person name="Matsutani M."/>
            <person name="Fujita N."/>
            <person name="Sugita T."/>
            <person name="Iwasaki W."/>
            <person name="Tanaka N."/>
            <person name="Takashima M."/>
        </authorList>
    </citation>
    <scope>NUCLEOTIDE SEQUENCE</scope>
    <source>
        <strain evidence="2">HIS019</strain>
    </source>
</reference>
<evidence type="ECO:0000313" key="3">
    <source>
        <dbReference type="Proteomes" id="UP001233271"/>
    </source>
</evidence>
<dbReference type="RefSeq" id="XP_060460049.1">
    <property type="nucleotide sequence ID" value="XM_060603791.1"/>
</dbReference>
<dbReference type="AlphaFoldDB" id="A0AA48QYK7"/>
<accession>A0AA48QYK7</accession>